<dbReference type="AlphaFoldDB" id="A0AAP0F0L3"/>
<name>A0AAP0F0L3_9MAGN</name>
<dbReference type="EMBL" id="JBBNAG010000010">
    <property type="protein sequence ID" value="KAK9100278.1"/>
    <property type="molecule type" value="Genomic_DNA"/>
</dbReference>
<accession>A0AAP0F0L3</accession>
<evidence type="ECO:0000313" key="3">
    <source>
        <dbReference type="Proteomes" id="UP001419268"/>
    </source>
</evidence>
<gene>
    <name evidence="2" type="ORF">Scep_023708</name>
</gene>
<dbReference type="GO" id="GO:0046982">
    <property type="term" value="F:protein heterodimerization activity"/>
    <property type="evidence" value="ECO:0007669"/>
    <property type="project" value="InterPro"/>
</dbReference>
<protein>
    <submittedName>
        <fullName evidence="2">Uncharacterized protein</fullName>
    </submittedName>
</protein>
<dbReference type="InterPro" id="IPR000558">
    <property type="entry name" value="Histone_H2B"/>
</dbReference>
<sequence length="128" mass="14217">MRVPHLPGAVDSGVGFGLGKQVHPDIGISGKALGIMNSFINDIFKNLAGEASKLARSPPSPLARSRLPSGWCFWEARQARRLEDDHAVSKIWFWYSSREDNGAEGPWGDGGEKREEMVARRWCRGLRV</sequence>
<dbReference type="GO" id="GO:0003677">
    <property type="term" value="F:DNA binding"/>
    <property type="evidence" value="ECO:0007669"/>
    <property type="project" value="InterPro"/>
</dbReference>
<dbReference type="SUPFAM" id="SSF47113">
    <property type="entry name" value="Histone-fold"/>
    <property type="match status" value="1"/>
</dbReference>
<dbReference type="SMART" id="SM00427">
    <property type="entry name" value="H2B"/>
    <property type="match status" value="1"/>
</dbReference>
<evidence type="ECO:0000256" key="1">
    <source>
        <dbReference type="ARBA" id="ARBA00006846"/>
    </source>
</evidence>
<dbReference type="InterPro" id="IPR009072">
    <property type="entry name" value="Histone-fold"/>
</dbReference>
<comment type="similarity">
    <text evidence="1">Belongs to the histone H2B family.</text>
</comment>
<dbReference type="PANTHER" id="PTHR23428">
    <property type="entry name" value="HISTONE H2B"/>
    <property type="match status" value="1"/>
</dbReference>
<reference evidence="2 3" key="1">
    <citation type="submission" date="2024-01" db="EMBL/GenBank/DDBJ databases">
        <title>Genome assemblies of Stephania.</title>
        <authorList>
            <person name="Yang L."/>
        </authorList>
    </citation>
    <scope>NUCLEOTIDE SEQUENCE [LARGE SCALE GENOMIC DNA]</scope>
    <source>
        <strain evidence="2">JXDWG</strain>
        <tissue evidence="2">Leaf</tissue>
    </source>
</reference>
<dbReference type="GO" id="GO:0000786">
    <property type="term" value="C:nucleosome"/>
    <property type="evidence" value="ECO:0007669"/>
    <property type="project" value="InterPro"/>
</dbReference>
<proteinExistence type="inferred from homology"/>
<organism evidence="2 3">
    <name type="scientific">Stephania cephalantha</name>
    <dbReference type="NCBI Taxonomy" id="152367"/>
    <lineage>
        <taxon>Eukaryota</taxon>
        <taxon>Viridiplantae</taxon>
        <taxon>Streptophyta</taxon>
        <taxon>Embryophyta</taxon>
        <taxon>Tracheophyta</taxon>
        <taxon>Spermatophyta</taxon>
        <taxon>Magnoliopsida</taxon>
        <taxon>Ranunculales</taxon>
        <taxon>Menispermaceae</taxon>
        <taxon>Menispermoideae</taxon>
        <taxon>Cissampelideae</taxon>
        <taxon>Stephania</taxon>
    </lineage>
</organism>
<comment type="caution">
    <text evidence="2">The sequence shown here is derived from an EMBL/GenBank/DDBJ whole genome shotgun (WGS) entry which is preliminary data.</text>
</comment>
<keyword evidence="3" id="KW-1185">Reference proteome</keyword>
<dbReference type="Gene3D" id="1.10.20.10">
    <property type="entry name" value="Histone, subunit A"/>
    <property type="match status" value="1"/>
</dbReference>
<dbReference type="Proteomes" id="UP001419268">
    <property type="component" value="Unassembled WGS sequence"/>
</dbReference>
<evidence type="ECO:0000313" key="2">
    <source>
        <dbReference type="EMBL" id="KAK9100278.1"/>
    </source>
</evidence>
<dbReference type="GO" id="GO:0030527">
    <property type="term" value="F:structural constituent of chromatin"/>
    <property type="evidence" value="ECO:0007669"/>
    <property type="project" value="InterPro"/>
</dbReference>
<dbReference type="PRINTS" id="PR00621">
    <property type="entry name" value="HISTONEH2B"/>
</dbReference>